<comment type="caution">
    <text evidence="1">The sequence shown here is derived from an EMBL/GenBank/DDBJ whole genome shotgun (WGS) entry which is preliminary data.</text>
</comment>
<protein>
    <submittedName>
        <fullName evidence="1">Uncharacterized protein</fullName>
    </submittedName>
</protein>
<evidence type="ECO:0000313" key="1">
    <source>
        <dbReference type="EMBL" id="MCY4744779.1"/>
    </source>
</evidence>
<reference evidence="1" key="1">
    <citation type="submission" date="2022-08" db="EMBL/GenBank/DDBJ databases">
        <title>Genome sequencing of Pelomonas sp. UHG3.</title>
        <authorList>
            <person name="So Y."/>
        </authorList>
    </citation>
    <scope>NUCLEOTIDE SEQUENCE</scope>
    <source>
        <strain evidence="1">UHG3</strain>
    </source>
</reference>
<proteinExistence type="predicted"/>
<accession>A0ACC6C8Y2</accession>
<gene>
    <name evidence="1" type="ORF">NYO99_07340</name>
</gene>
<evidence type="ECO:0000313" key="2">
    <source>
        <dbReference type="Proteomes" id="UP001076464"/>
    </source>
</evidence>
<sequence>MAGSSVGHARIDTNETFATKSSIAGGVTLTRPDLQASYVAALKAAQREPLQSQRDEKSEQLQQLLWNEPPPCDGCHYAYKAPTLPGAEAVSLGAASQGKAEGVSVAGTAQAVSAVSAVSSRAVLGSASTVLGYGSNSQWSDWNAAVQALQAEIAQLDTRIAAIDAKVYQDRSSLSTSPSGLHQPLLHTFDKTKATQELRDGVAVTAAFGKAAFQAAGTFAGKQAEAAQTACGGPGQPCPEADKWRDGGSYKALLHAVVGGVSNGSAGAVGALTAELATPYIRKELIAAGVAAETAAYDVLMSGAKSLIGAGVGGATGAASAFNADANNRQLHPDEVAYAKRKVSAWASRRGISLAQAEQELARGALYGNDLKWQVAYSSYSAEQVDAYAQAAEFLRVEAQRDGFHFQNLEGKLQAGFTSTPTQFENTRYLMQVAFADAGTRKFYSDNAALALGDLGAKGLVRFSAAGGLGVAKGLPQGVEEALRTYASLMDAATYQRFASAVMAVAANPKATFEQVLATAKSQGQEAVFGTYLSWMQKDSAALGESAGKVLGQFLVDSVAMASGVALYKNGAYIADGLTTVQAALARRISLEVDRIAENALLKSGGVFRPDGTPWLDLKTLSNDQKRIAGEFWGESMVRVAVPDGTKLGRTQSMGSTGIDDLYRVNRPGVDFVVIEYKFDNQGMAQTLDGRQMSDSWLLGSVTRTDRILEAVSGNSALADQVKDAMAQGRVEKWKINVKPDGSTEIRVLDGKGYVKPITQNGSKILCGRPDDKC</sequence>
<organism evidence="1 2">
    <name type="scientific">Roseateles hydrophilus</name>
    <dbReference type="NCBI Taxonomy" id="2975054"/>
    <lineage>
        <taxon>Bacteria</taxon>
        <taxon>Pseudomonadati</taxon>
        <taxon>Pseudomonadota</taxon>
        <taxon>Betaproteobacteria</taxon>
        <taxon>Burkholderiales</taxon>
        <taxon>Sphaerotilaceae</taxon>
        <taxon>Roseateles</taxon>
    </lineage>
</organism>
<keyword evidence="2" id="KW-1185">Reference proteome</keyword>
<dbReference type="Proteomes" id="UP001076464">
    <property type="component" value="Unassembled WGS sequence"/>
</dbReference>
<dbReference type="EMBL" id="JAPPUY010000002">
    <property type="protein sequence ID" value="MCY4744779.1"/>
    <property type="molecule type" value="Genomic_DNA"/>
</dbReference>
<name>A0ACC6C8Y2_9BURK</name>